<keyword evidence="3 6" id="KW-0812">Transmembrane</keyword>
<feature type="transmembrane region" description="Helical" evidence="6">
    <location>
        <begin position="143"/>
        <end position="169"/>
    </location>
</feature>
<dbReference type="OrthoDB" id="3900342at2759"/>
<dbReference type="Proteomes" id="UP000236621">
    <property type="component" value="Unassembled WGS sequence"/>
</dbReference>
<evidence type="ECO:0000256" key="1">
    <source>
        <dbReference type="ARBA" id="ARBA00004141"/>
    </source>
</evidence>
<dbReference type="PANTHER" id="PTHR45649:SF23">
    <property type="entry name" value="TRANSPORTER, PUTATIVE (EUROFUNG)-RELATED"/>
    <property type="match status" value="1"/>
</dbReference>
<organism evidence="7 8">
    <name type="scientific">Tolypocladium capitatum</name>
    <dbReference type="NCBI Taxonomy" id="45235"/>
    <lineage>
        <taxon>Eukaryota</taxon>
        <taxon>Fungi</taxon>
        <taxon>Dikarya</taxon>
        <taxon>Ascomycota</taxon>
        <taxon>Pezizomycotina</taxon>
        <taxon>Sordariomycetes</taxon>
        <taxon>Hypocreomycetidae</taxon>
        <taxon>Hypocreales</taxon>
        <taxon>Ophiocordycipitaceae</taxon>
        <taxon>Tolypocladium</taxon>
    </lineage>
</organism>
<accession>A0A2K3QFA4</accession>
<sequence>MDETAAIFWTFAGVIATLVAILVVAKNGRHDAKYVFTHFESNSGWPDGWSFMVGLLHAGYATSTTGMIISPHSMCEEVQKPSVQVPRAIVATVVLNTIAGLLFLIPLVFVLPDIQGLISLASGQPMPTIIKSAVGSPGGAFGLLVPILVLAIICGIGCTTAASRCTWAFARDGAIPGSKWWMEINGKLDVPFNAMMLSMVVQIILGLINFGSSAAFNAFTSVGVICLTASYATPIAISMFRGRSQIRGGSFYLGTAGVFCNVVAVAWSALAIPLFCMPTVIPVTTTTVNYAPVVFVAATAISAVWYWVWGHKNYAGPPVQGEHDHSA</sequence>
<feature type="transmembrane region" description="Helical" evidence="6">
    <location>
        <begin position="214"/>
        <end position="237"/>
    </location>
</feature>
<dbReference type="Gene3D" id="1.20.1740.10">
    <property type="entry name" value="Amino acid/polyamine transporter I"/>
    <property type="match status" value="1"/>
</dbReference>
<feature type="transmembrane region" description="Helical" evidence="6">
    <location>
        <begin position="249"/>
        <end position="270"/>
    </location>
</feature>
<reference evidence="7 8" key="1">
    <citation type="submission" date="2017-08" db="EMBL/GenBank/DDBJ databases">
        <title>Harnessing the power of phylogenomics to disentangle the directionality and signatures of interkingdom host jumping in the parasitic fungal genus Tolypocladium.</title>
        <authorList>
            <person name="Quandt C.A."/>
            <person name="Patterson W."/>
            <person name="Spatafora J.W."/>
        </authorList>
    </citation>
    <scope>NUCLEOTIDE SEQUENCE [LARGE SCALE GENOMIC DNA]</scope>
    <source>
        <strain evidence="7 8">CBS 113982</strain>
    </source>
</reference>
<feature type="transmembrane region" description="Helical" evidence="6">
    <location>
        <begin position="190"/>
        <end position="208"/>
    </location>
</feature>
<dbReference type="InterPro" id="IPR002293">
    <property type="entry name" value="AA/rel_permease1"/>
</dbReference>
<feature type="transmembrane region" description="Helical" evidence="6">
    <location>
        <begin position="290"/>
        <end position="309"/>
    </location>
</feature>
<dbReference type="GO" id="GO:0022857">
    <property type="term" value="F:transmembrane transporter activity"/>
    <property type="evidence" value="ECO:0007669"/>
    <property type="project" value="InterPro"/>
</dbReference>
<name>A0A2K3QFA4_9HYPO</name>
<evidence type="ECO:0000313" key="7">
    <source>
        <dbReference type="EMBL" id="PNY26209.1"/>
    </source>
</evidence>
<keyword evidence="4 6" id="KW-1133">Transmembrane helix</keyword>
<dbReference type="PIRSF" id="PIRSF006060">
    <property type="entry name" value="AA_transporter"/>
    <property type="match status" value="1"/>
</dbReference>
<keyword evidence="5 6" id="KW-0472">Membrane</keyword>
<dbReference type="AlphaFoldDB" id="A0A2K3QFA4"/>
<dbReference type="PANTHER" id="PTHR45649">
    <property type="entry name" value="AMINO-ACID PERMEASE BAT1"/>
    <property type="match status" value="1"/>
</dbReference>
<proteinExistence type="predicted"/>
<keyword evidence="8" id="KW-1185">Reference proteome</keyword>
<gene>
    <name evidence="7" type="ORF">TCAP_03859</name>
</gene>
<keyword evidence="2" id="KW-0813">Transport</keyword>
<dbReference type="EMBL" id="NRSZ01000586">
    <property type="protein sequence ID" value="PNY26209.1"/>
    <property type="molecule type" value="Genomic_DNA"/>
</dbReference>
<evidence type="ECO:0000256" key="6">
    <source>
        <dbReference type="SAM" id="Phobius"/>
    </source>
</evidence>
<evidence type="ECO:0000256" key="4">
    <source>
        <dbReference type="ARBA" id="ARBA00022989"/>
    </source>
</evidence>
<evidence type="ECO:0000256" key="2">
    <source>
        <dbReference type="ARBA" id="ARBA00022448"/>
    </source>
</evidence>
<evidence type="ECO:0000256" key="5">
    <source>
        <dbReference type="ARBA" id="ARBA00023136"/>
    </source>
</evidence>
<comment type="caution">
    <text evidence="7">The sequence shown here is derived from an EMBL/GenBank/DDBJ whole genome shotgun (WGS) entry which is preliminary data.</text>
</comment>
<dbReference type="STRING" id="45235.A0A2K3QFA4"/>
<dbReference type="GO" id="GO:0016020">
    <property type="term" value="C:membrane"/>
    <property type="evidence" value="ECO:0007669"/>
    <property type="project" value="UniProtKB-SubCell"/>
</dbReference>
<comment type="subcellular location">
    <subcellularLocation>
        <location evidence="1">Membrane</location>
        <topology evidence="1">Multi-pass membrane protein</topology>
    </subcellularLocation>
</comment>
<protein>
    <submittedName>
        <fullName evidence="7">Amino-acid permease</fullName>
    </submittedName>
</protein>
<feature type="transmembrane region" description="Helical" evidence="6">
    <location>
        <begin position="88"/>
        <end position="111"/>
    </location>
</feature>
<feature type="transmembrane region" description="Helical" evidence="6">
    <location>
        <begin position="6"/>
        <end position="25"/>
    </location>
</feature>
<evidence type="ECO:0000256" key="3">
    <source>
        <dbReference type="ARBA" id="ARBA00022692"/>
    </source>
</evidence>
<evidence type="ECO:0000313" key="8">
    <source>
        <dbReference type="Proteomes" id="UP000236621"/>
    </source>
</evidence>
<dbReference type="Pfam" id="PF13520">
    <property type="entry name" value="AA_permease_2"/>
    <property type="match status" value="1"/>
</dbReference>